<feature type="region of interest" description="Disordered" evidence="2">
    <location>
        <begin position="1"/>
        <end position="39"/>
    </location>
</feature>
<evidence type="ECO:0000313" key="3">
    <source>
        <dbReference type="EMBL" id="PSR84080.1"/>
    </source>
</evidence>
<gene>
    <name evidence="3" type="ORF">BD289DRAFT_369101</name>
</gene>
<dbReference type="OrthoDB" id="291792at2759"/>
<feature type="region of interest" description="Disordered" evidence="2">
    <location>
        <begin position="85"/>
        <end position="126"/>
    </location>
</feature>
<organism evidence="3 4">
    <name type="scientific">Coniella lustricola</name>
    <dbReference type="NCBI Taxonomy" id="2025994"/>
    <lineage>
        <taxon>Eukaryota</taxon>
        <taxon>Fungi</taxon>
        <taxon>Dikarya</taxon>
        <taxon>Ascomycota</taxon>
        <taxon>Pezizomycotina</taxon>
        <taxon>Sordariomycetes</taxon>
        <taxon>Sordariomycetidae</taxon>
        <taxon>Diaporthales</taxon>
        <taxon>Schizoparmaceae</taxon>
        <taxon>Coniella</taxon>
    </lineage>
</organism>
<evidence type="ECO:0000313" key="4">
    <source>
        <dbReference type="Proteomes" id="UP000241462"/>
    </source>
</evidence>
<evidence type="ECO:0000256" key="1">
    <source>
        <dbReference type="SAM" id="Coils"/>
    </source>
</evidence>
<protein>
    <recommendedName>
        <fullName evidence="5">Transmembrane protein 135 N-terminal domain-containing protein</fullName>
    </recommendedName>
</protein>
<reference evidence="3 4" key="1">
    <citation type="journal article" date="2018" name="Mycol. Prog.">
        <title>Coniella lustricola, a new species from submerged detritus.</title>
        <authorList>
            <person name="Raudabaugh D.B."/>
            <person name="Iturriaga T."/>
            <person name="Carver A."/>
            <person name="Mondo S."/>
            <person name="Pangilinan J."/>
            <person name="Lipzen A."/>
            <person name="He G."/>
            <person name="Amirebrahimi M."/>
            <person name="Grigoriev I.V."/>
            <person name="Miller A.N."/>
        </authorList>
    </citation>
    <scope>NUCLEOTIDE SEQUENCE [LARGE SCALE GENOMIC DNA]</scope>
    <source>
        <strain evidence="3 4">B22-T-1</strain>
    </source>
</reference>
<feature type="compositionally biased region" description="Low complexity" evidence="2">
    <location>
        <begin position="1"/>
        <end position="22"/>
    </location>
</feature>
<proteinExistence type="predicted"/>
<sequence length="635" mass="71056">MSSSSSSNSASAVAAAAAVSSEGAGGPSSRRNPGISAKATSDPVLRNTLRYTISAREYALLHRYILSRSRQIKKRVPTVETVNKIMNGDPSVNNLNSRKLRRRGSKGKERQGSSDNTPLEVKDVGSTSAGAGAGAGAMVGADDYNARAVRHSLRVFGTTAAAMKLYGLVAERFLGAKRTANKQPFHKSPIFKLSLSLSSILLLYRFLYRFFWRLRMAILDSSSEPFRRRNPRVTRTLTSIYTPAIGASMAGIALGISPPEQLRVSIAIYAAFRALEFGWNCVEDAGMVWGREKSGRLKMRPWWFGSWMMQPFAFGQLLHAFVFDYDCFPTSYGGFIMKNSSAYIHTRPTRFPANLTWPSTRQVVDSLGQMAKLNWPPHVSPILFPDKEQTLPQSLTQIAPITDPAHPLIKSLSCALLHPEDPSCTKTFITFWARSFPLLARFFLIINSALMVPRYKALYHSPVTALYGLILRVLRMSTFVTGSISTAWASICFFQNWFPRAFLPTQRFFLGGFLAGFWGWVERKRGRGVFLYSARVSVDSLWKVGVKRRWWKAMRAGDVWVFVLAVMITGMVYEKDAEAVREESWRKGISWIRGQGFRDWALEAIEDAEEEAREREREREAVAAAAAQGSSGRRN</sequence>
<dbReference type="InterPro" id="IPR026749">
    <property type="entry name" value="Tmem135"/>
</dbReference>
<dbReference type="EMBL" id="KZ678449">
    <property type="protein sequence ID" value="PSR84080.1"/>
    <property type="molecule type" value="Genomic_DNA"/>
</dbReference>
<keyword evidence="1" id="KW-0175">Coiled coil</keyword>
<feature type="coiled-coil region" evidence="1">
    <location>
        <begin position="598"/>
        <end position="628"/>
    </location>
</feature>
<name>A0A2T3A790_9PEZI</name>
<dbReference type="PANTHER" id="PTHR12459:SF19">
    <property type="entry name" value="TRANSMEMBRANE PROTEIN 135 N-TERMINAL DOMAIN-CONTAINING PROTEIN"/>
    <property type="match status" value="1"/>
</dbReference>
<accession>A0A2T3A790</accession>
<evidence type="ECO:0000256" key="2">
    <source>
        <dbReference type="SAM" id="MobiDB-lite"/>
    </source>
</evidence>
<dbReference type="InParanoid" id="A0A2T3A790"/>
<dbReference type="Proteomes" id="UP000241462">
    <property type="component" value="Unassembled WGS sequence"/>
</dbReference>
<dbReference type="AlphaFoldDB" id="A0A2T3A790"/>
<keyword evidence="4" id="KW-1185">Reference proteome</keyword>
<evidence type="ECO:0008006" key="5">
    <source>
        <dbReference type="Google" id="ProtNLM"/>
    </source>
</evidence>
<dbReference type="PANTHER" id="PTHR12459">
    <property type="entry name" value="TRANSMEMBRANE PROTEIN 135-RELATED"/>
    <property type="match status" value="1"/>
</dbReference>